<dbReference type="PANTHER" id="PTHR11097">
    <property type="entry name" value="EXOSOME COMPLEX EXONUCLEASE RIBOSOMAL RNA PROCESSING PROTEIN"/>
    <property type="match status" value="1"/>
</dbReference>
<organism evidence="11 12">
    <name type="scientific">Galdieria partita</name>
    <dbReference type="NCBI Taxonomy" id="83374"/>
    <lineage>
        <taxon>Eukaryota</taxon>
        <taxon>Rhodophyta</taxon>
        <taxon>Bangiophyceae</taxon>
        <taxon>Galdieriales</taxon>
        <taxon>Galdieriaceae</taxon>
        <taxon>Galdieria</taxon>
    </lineage>
</organism>
<dbReference type="GO" id="GO:0016075">
    <property type="term" value="P:rRNA catabolic process"/>
    <property type="evidence" value="ECO:0007669"/>
    <property type="project" value="TreeGrafter"/>
</dbReference>
<evidence type="ECO:0000259" key="10">
    <source>
        <dbReference type="Pfam" id="PF01138"/>
    </source>
</evidence>
<keyword evidence="7" id="KW-0694">RNA-binding</keyword>
<evidence type="ECO:0000313" key="11">
    <source>
        <dbReference type="EMBL" id="GJQ12256.1"/>
    </source>
</evidence>
<name>A0A9C7PYJ6_9RHOD</name>
<dbReference type="GO" id="GO:0034475">
    <property type="term" value="P:U4 snRNA 3'-end processing"/>
    <property type="evidence" value="ECO:0007669"/>
    <property type="project" value="TreeGrafter"/>
</dbReference>
<dbReference type="GO" id="GO:0071035">
    <property type="term" value="P:nuclear polyadenylation-dependent rRNA catabolic process"/>
    <property type="evidence" value="ECO:0007669"/>
    <property type="project" value="TreeGrafter"/>
</dbReference>
<evidence type="ECO:0000256" key="6">
    <source>
        <dbReference type="ARBA" id="ARBA00022835"/>
    </source>
</evidence>
<accession>A0A9C7PYJ6</accession>
<dbReference type="InterPro" id="IPR036345">
    <property type="entry name" value="ExoRNase_PH_dom2_sf"/>
</dbReference>
<dbReference type="GO" id="GO:0000177">
    <property type="term" value="C:cytoplasmic exosome (RNase complex)"/>
    <property type="evidence" value="ECO:0007669"/>
    <property type="project" value="TreeGrafter"/>
</dbReference>
<dbReference type="Proteomes" id="UP001061958">
    <property type="component" value="Unassembled WGS sequence"/>
</dbReference>
<dbReference type="GO" id="GO:0000176">
    <property type="term" value="C:nuclear exosome (RNase complex)"/>
    <property type="evidence" value="ECO:0007669"/>
    <property type="project" value="TreeGrafter"/>
</dbReference>
<evidence type="ECO:0000313" key="12">
    <source>
        <dbReference type="Proteomes" id="UP001061958"/>
    </source>
</evidence>
<comment type="caution">
    <text evidence="11">The sequence shown here is derived from an EMBL/GenBank/DDBJ whole genome shotgun (WGS) entry which is preliminary data.</text>
</comment>
<reference evidence="11" key="2">
    <citation type="submission" date="2022-01" db="EMBL/GenBank/DDBJ databases">
        <authorList>
            <person name="Hirooka S."/>
            <person name="Miyagishima S.Y."/>
        </authorList>
    </citation>
    <scope>NUCLEOTIDE SEQUENCE</scope>
    <source>
        <strain evidence="11">NBRC 102759</strain>
    </source>
</reference>
<dbReference type="GO" id="GO:0034473">
    <property type="term" value="P:U1 snRNA 3'-end processing"/>
    <property type="evidence" value="ECO:0007669"/>
    <property type="project" value="TreeGrafter"/>
</dbReference>
<evidence type="ECO:0000256" key="2">
    <source>
        <dbReference type="ARBA" id="ARBA00004604"/>
    </source>
</evidence>
<dbReference type="InterPro" id="IPR001247">
    <property type="entry name" value="ExoRNase_PH_dom1"/>
</dbReference>
<keyword evidence="8" id="KW-0539">Nucleus</keyword>
<dbReference type="Pfam" id="PF01138">
    <property type="entry name" value="RNase_PH"/>
    <property type="match status" value="1"/>
</dbReference>
<protein>
    <recommendedName>
        <fullName evidence="9">Ribosomal RNA-processing protein 43</fullName>
    </recommendedName>
</protein>
<dbReference type="GO" id="GO:0034476">
    <property type="term" value="P:U5 snRNA 3'-end processing"/>
    <property type="evidence" value="ECO:0007669"/>
    <property type="project" value="TreeGrafter"/>
</dbReference>
<evidence type="ECO:0000256" key="3">
    <source>
        <dbReference type="ARBA" id="ARBA00006678"/>
    </source>
</evidence>
<dbReference type="GO" id="GO:0005730">
    <property type="term" value="C:nucleolus"/>
    <property type="evidence" value="ECO:0007669"/>
    <property type="project" value="UniProtKB-SubCell"/>
</dbReference>
<dbReference type="PANTHER" id="PTHR11097:SF9">
    <property type="entry name" value="EXOSOME COMPLEX COMPONENT RRP43"/>
    <property type="match status" value="1"/>
</dbReference>
<evidence type="ECO:0000256" key="9">
    <source>
        <dbReference type="ARBA" id="ARBA00030617"/>
    </source>
</evidence>
<dbReference type="EMBL" id="BQMJ01000031">
    <property type="protein sequence ID" value="GJQ12256.1"/>
    <property type="molecule type" value="Genomic_DNA"/>
</dbReference>
<dbReference type="InterPro" id="IPR027408">
    <property type="entry name" value="PNPase/RNase_PH_dom_sf"/>
</dbReference>
<sequence>MQSLGWDVWNAVRPKEFYKGFLQRGIRPDGRKLSEYRDITLRKGSLVTTVDGSANASIGRTIALIGIQPKVIEWKEIKKGDARTVIGKHCSVQVEFPSVCHRETRSGRTSEEALLVKESLEYVLEQILEENSFCIVPEKYYWHLQIIAYCLSLDGNAIETFLLALYGALLDLQLPVVLSNTSGDLLKLDQSQPKVKLSTKKLEEWPWVVPVGVFWTSPSEHYVVLDLSEEEEKNMSSIIWIWNNQKGDKLALSKHKEGQLSEIILQEGLEAAKAHIEEVMLRFQSQK</sequence>
<keyword evidence="5" id="KW-0698">rRNA processing</keyword>
<dbReference type="GO" id="GO:0071038">
    <property type="term" value="P:TRAMP-dependent tRNA surveillance pathway"/>
    <property type="evidence" value="ECO:0007669"/>
    <property type="project" value="TreeGrafter"/>
</dbReference>
<dbReference type="InterPro" id="IPR050590">
    <property type="entry name" value="Exosome_comp_Rrp42_subfam"/>
</dbReference>
<proteinExistence type="inferred from homology"/>
<dbReference type="Gene3D" id="3.30.230.70">
    <property type="entry name" value="GHMP Kinase, N-terminal domain"/>
    <property type="match status" value="1"/>
</dbReference>
<dbReference type="GO" id="GO:0000467">
    <property type="term" value="P:exonucleolytic trimming to generate mature 3'-end of 5.8S rRNA from tricistronic rRNA transcript (SSU-rRNA, 5.8S rRNA, LSU-rRNA)"/>
    <property type="evidence" value="ECO:0007669"/>
    <property type="project" value="TreeGrafter"/>
</dbReference>
<comment type="similarity">
    <text evidence="3">Belongs to the RNase PH family.</text>
</comment>
<dbReference type="InterPro" id="IPR020568">
    <property type="entry name" value="Ribosomal_Su5_D2-typ_SF"/>
</dbReference>
<comment type="subcellular location">
    <subcellularLocation>
        <location evidence="1">Cytoplasm</location>
    </subcellularLocation>
    <subcellularLocation>
        <location evidence="2">Nucleus</location>
        <location evidence="2">Nucleolus</location>
    </subcellularLocation>
</comment>
<keyword evidence="4" id="KW-0963">Cytoplasm</keyword>
<keyword evidence="12" id="KW-1185">Reference proteome</keyword>
<evidence type="ECO:0000256" key="7">
    <source>
        <dbReference type="ARBA" id="ARBA00022884"/>
    </source>
</evidence>
<dbReference type="GO" id="GO:0071028">
    <property type="term" value="P:nuclear mRNA surveillance"/>
    <property type="evidence" value="ECO:0007669"/>
    <property type="project" value="TreeGrafter"/>
</dbReference>
<reference evidence="11" key="1">
    <citation type="journal article" date="2022" name="Proc. Natl. Acad. Sci. U.S.A.">
        <title>Life cycle and functional genomics of the unicellular red alga Galdieria for elucidating algal and plant evolution and industrial use.</title>
        <authorList>
            <person name="Hirooka S."/>
            <person name="Itabashi T."/>
            <person name="Ichinose T.M."/>
            <person name="Onuma R."/>
            <person name="Fujiwara T."/>
            <person name="Yamashita S."/>
            <person name="Jong L.W."/>
            <person name="Tomita R."/>
            <person name="Iwane A.H."/>
            <person name="Miyagishima S.Y."/>
        </authorList>
    </citation>
    <scope>NUCLEOTIDE SEQUENCE</scope>
    <source>
        <strain evidence="11">NBRC 102759</strain>
    </source>
</reference>
<feature type="domain" description="Exoribonuclease phosphorolytic" evidence="10">
    <location>
        <begin position="35"/>
        <end position="175"/>
    </location>
</feature>
<gene>
    <name evidence="11" type="ORF">GpartN1_g4047.t1</name>
</gene>
<dbReference type="SUPFAM" id="SSF55666">
    <property type="entry name" value="Ribonuclease PH domain 2-like"/>
    <property type="match status" value="1"/>
</dbReference>
<dbReference type="AlphaFoldDB" id="A0A9C7PYJ6"/>
<dbReference type="OrthoDB" id="45882at2759"/>
<keyword evidence="6" id="KW-0271">Exosome</keyword>
<dbReference type="GO" id="GO:0035925">
    <property type="term" value="F:mRNA 3'-UTR AU-rich region binding"/>
    <property type="evidence" value="ECO:0007669"/>
    <property type="project" value="TreeGrafter"/>
</dbReference>
<evidence type="ECO:0000256" key="4">
    <source>
        <dbReference type="ARBA" id="ARBA00022490"/>
    </source>
</evidence>
<evidence type="ECO:0000256" key="8">
    <source>
        <dbReference type="ARBA" id="ARBA00023242"/>
    </source>
</evidence>
<evidence type="ECO:0000256" key="1">
    <source>
        <dbReference type="ARBA" id="ARBA00004496"/>
    </source>
</evidence>
<evidence type="ECO:0000256" key="5">
    <source>
        <dbReference type="ARBA" id="ARBA00022552"/>
    </source>
</evidence>
<dbReference type="SUPFAM" id="SSF54211">
    <property type="entry name" value="Ribosomal protein S5 domain 2-like"/>
    <property type="match status" value="1"/>
</dbReference>